<dbReference type="GO" id="GO:0016491">
    <property type="term" value="F:oxidoreductase activity"/>
    <property type="evidence" value="ECO:0007669"/>
    <property type="project" value="UniProtKB-KW"/>
</dbReference>
<dbReference type="PANTHER" id="PTHR13847">
    <property type="entry name" value="SARCOSINE DEHYDROGENASE-RELATED"/>
    <property type="match status" value="1"/>
</dbReference>
<feature type="domain" description="FAD dependent oxidoreductase" evidence="5">
    <location>
        <begin position="3"/>
        <end position="345"/>
    </location>
</feature>
<comment type="cofactor">
    <cofactor evidence="1">
        <name>FAD</name>
        <dbReference type="ChEBI" id="CHEBI:57692"/>
    </cofactor>
</comment>
<dbReference type="PANTHER" id="PTHR13847:SF286">
    <property type="entry name" value="D-AMINO ACID DEHYDROGENASE"/>
    <property type="match status" value="1"/>
</dbReference>
<accession>A0A125W8K6</accession>
<name>A0A125W8K6_ENTFL</name>
<evidence type="ECO:0000256" key="3">
    <source>
        <dbReference type="ARBA" id="ARBA00022630"/>
    </source>
</evidence>
<dbReference type="EMBL" id="AEBR01000021">
    <property type="protein sequence ID" value="EFM83655.1"/>
    <property type="molecule type" value="Genomic_DNA"/>
</dbReference>
<dbReference type="Gene3D" id="3.30.9.10">
    <property type="entry name" value="D-Amino Acid Oxidase, subunit A, domain 2"/>
    <property type="match status" value="1"/>
</dbReference>
<dbReference type="AlphaFoldDB" id="A0A125W8K6"/>
<organism evidence="6 7">
    <name type="scientific">Enterococcus faecalis TX4248</name>
    <dbReference type="NCBI Taxonomy" id="749495"/>
    <lineage>
        <taxon>Bacteria</taxon>
        <taxon>Bacillati</taxon>
        <taxon>Bacillota</taxon>
        <taxon>Bacilli</taxon>
        <taxon>Lactobacillales</taxon>
        <taxon>Enterococcaceae</taxon>
        <taxon>Enterococcus</taxon>
    </lineage>
</organism>
<evidence type="ECO:0000259" key="5">
    <source>
        <dbReference type="Pfam" id="PF01266"/>
    </source>
</evidence>
<dbReference type="InterPro" id="IPR036188">
    <property type="entry name" value="FAD/NAD-bd_sf"/>
</dbReference>
<evidence type="ECO:0000313" key="7">
    <source>
        <dbReference type="Proteomes" id="UP000004846"/>
    </source>
</evidence>
<dbReference type="SUPFAM" id="SSF54373">
    <property type="entry name" value="FAD-linked reductases, C-terminal domain"/>
    <property type="match status" value="1"/>
</dbReference>
<dbReference type="Gene3D" id="3.50.50.60">
    <property type="entry name" value="FAD/NAD(P)-binding domain"/>
    <property type="match status" value="1"/>
</dbReference>
<evidence type="ECO:0000313" key="6">
    <source>
        <dbReference type="EMBL" id="EFM83655.1"/>
    </source>
</evidence>
<keyword evidence="3" id="KW-0285">Flavoprotein</keyword>
<dbReference type="SUPFAM" id="SSF51905">
    <property type="entry name" value="FAD/NAD(P)-binding domain"/>
    <property type="match status" value="1"/>
</dbReference>
<dbReference type="InterPro" id="IPR006076">
    <property type="entry name" value="FAD-dep_OxRdtase"/>
</dbReference>
<comment type="caution">
    <text evidence="6">The sequence shown here is derived from an EMBL/GenBank/DDBJ whole genome shotgun (WGS) entry which is preliminary data.</text>
</comment>
<reference evidence="6 7" key="1">
    <citation type="submission" date="2010-07" db="EMBL/GenBank/DDBJ databases">
        <authorList>
            <person name="Sid Ahmed O."/>
        </authorList>
    </citation>
    <scope>NUCLEOTIDE SEQUENCE [LARGE SCALE GENOMIC DNA]</scope>
    <source>
        <strain evidence="6 7">TX4248</strain>
    </source>
</reference>
<gene>
    <name evidence="6" type="ORF">HMPREF9498_00757</name>
</gene>
<comment type="similarity">
    <text evidence="2">Belongs to the DadA oxidoreductase family.</text>
</comment>
<sequence length="371" mass="40991">MKKIAIIGGGIIGMTLANYLDPQKFDITVYDEGLGQATKASAGIISPWLSKRRNKKWYQLAREGAALFPKLVKDFQLTEDIYRQSGTVILRPAAALTDLAHLAEERKQTAPEIGEITMLSAVQTAKFLPLLKETPSLFISGGGRLDGPAYLNHLQKRAEAKGVTFCSQRAHFRQLNQGWEIVTNSEKKSVDFLTLTPGPHLKELLATLNLSVDIRPQKGQLLVFETPFTNSQQWPVAMLDGEADLIPFNQGKILLGATHENEQAWDLKETASAFKQLTSGTAPFLKEAEQLFKQPMHYRVGTRAYTSDFAPFFGPLPEMPHLVVASGLGSSGLTTGPFIGYQLAEYFNTGAFSGELYQKPLSQYVKNNRSL</sequence>
<protein>
    <submittedName>
        <fullName evidence="6">FAD dependent oxidoreductase</fullName>
    </submittedName>
</protein>
<proteinExistence type="inferred from homology"/>
<evidence type="ECO:0000256" key="4">
    <source>
        <dbReference type="ARBA" id="ARBA00023002"/>
    </source>
</evidence>
<dbReference type="RefSeq" id="WP_002364956.1">
    <property type="nucleotide sequence ID" value="NZ_GL454427.1"/>
</dbReference>
<dbReference type="Pfam" id="PF01266">
    <property type="entry name" value="DAO"/>
    <property type="match status" value="1"/>
</dbReference>
<evidence type="ECO:0000256" key="2">
    <source>
        <dbReference type="ARBA" id="ARBA00009410"/>
    </source>
</evidence>
<keyword evidence="4" id="KW-0560">Oxidoreductase</keyword>
<dbReference type="Proteomes" id="UP000004846">
    <property type="component" value="Unassembled WGS sequence"/>
</dbReference>
<dbReference type="GO" id="GO:0005737">
    <property type="term" value="C:cytoplasm"/>
    <property type="evidence" value="ECO:0007669"/>
    <property type="project" value="TreeGrafter"/>
</dbReference>
<evidence type="ECO:0000256" key="1">
    <source>
        <dbReference type="ARBA" id="ARBA00001974"/>
    </source>
</evidence>
<dbReference type="HOGENOM" id="CLU_007884_4_5_9"/>